<dbReference type="InterPro" id="IPR000158">
    <property type="entry name" value="Cell_div_FtsZ"/>
</dbReference>
<keyword evidence="7 8" id="KW-0131">Cell cycle</keyword>
<evidence type="ECO:0000256" key="9">
    <source>
        <dbReference type="NCBIfam" id="TIGR00065"/>
    </source>
</evidence>
<dbReference type="Gene3D" id="3.30.1330.20">
    <property type="entry name" value="Tubulin/FtsZ, C-terminal domain"/>
    <property type="match status" value="1"/>
</dbReference>
<comment type="subcellular location">
    <subcellularLocation>
        <location evidence="8">Cytoplasm</location>
    </subcellularLocation>
    <text evidence="8">Assembles at midcell at the inner surface of the cytoplasmic membrane.</text>
</comment>
<dbReference type="AlphaFoldDB" id="A0A1M4UEE3"/>
<keyword evidence="3 8" id="KW-0132">Cell division</keyword>
<dbReference type="PROSITE" id="PS01135">
    <property type="entry name" value="FTSZ_2"/>
    <property type="match status" value="1"/>
</dbReference>
<gene>
    <name evidence="8" type="primary">ftsZ</name>
    <name evidence="14" type="ORF">SAMN02746091_00632</name>
</gene>
<evidence type="ECO:0000256" key="5">
    <source>
        <dbReference type="ARBA" id="ARBA00023134"/>
    </source>
</evidence>
<keyword evidence="2 8" id="KW-0963">Cytoplasm</keyword>
<evidence type="ECO:0000256" key="11">
    <source>
        <dbReference type="SAM" id="MobiDB-lite"/>
    </source>
</evidence>
<dbReference type="InterPro" id="IPR045061">
    <property type="entry name" value="FtsZ/CetZ"/>
</dbReference>
<evidence type="ECO:0000313" key="15">
    <source>
        <dbReference type="Proteomes" id="UP000184423"/>
    </source>
</evidence>
<proteinExistence type="inferred from homology"/>
<dbReference type="GO" id="GO:0051258">
    <property type="term" value="P:protein polymerization"/>
    <property type="evidence" value="ECO:0007669"/>
    <property type="project" value="UniProtKB-UniRule"/>
</dbReference>
<sequence>MLDFDFEIEAGAKIKVVGVGGGGNNAVNRMIESGLQGVEFISVNTDRQALHHSKAPVKIQIGEKLTKGLGAGANPEIGEKSAEESREIIVQALKDADLVFITAGMGGGTGTGAAPVIAEIAKEMGILTVGVVTKPFDFERGTRRINAEKGIAKLKEKVDTLVTIPNDRLKHIIDKKTPITEAFRIADDVLRQGVQGISDLIVKPGVINLDFADIKTIMLNRGLAHMGIGRASGENRAIEAVKMAISSPLLETTIDGATGVLINVTGGPSLTLFEVDEAAEQVRQVADPDANVIFGTAVDESLGDEISITVIATGFDKVREVKVEEKEKESHDEEKSPKVINFEPDSDLDIPPFIRNQRARR</sequence>
<evidence type="ECO:0000256" key="3">
    <source>
        <dbReference type="ARBA" id="ARBA00022618"/>
    </source>
</evidence>
<dbReference type="RefSeq" id="WP_027308716.1">
    <property type="nucleotide sequence ID" value="NZ_FQVG01000007.1"/>
</dbReference>
<feature type="region of interest" description="Disordered" evidence="11">
    <location>
        <begin position="323"/>
        <end position="361"/>
    </location>
</feature>
<dbReference type="PANTHER" id="PTHR30314">
    <property type="entry name" value="CELL DIVISION PROTEIN FTSZ-RELATED"/>
    <property type="match status" value="1"/>
</dbReference>
<dbReference type="InterPro" id="IPR003008">
    <property type="entry name" value="Tubulin_FtsZ_GTPase"/>
</dbReference>
<organism evidence="14 15">
    <name type="scientific">Caloramator proteoclasticus DSM 10124</name>
    <dbReference type="NCBI Taxonomy" id="1121262"/>
    <lineage>
        <taxon>Bacteria</taxon>
        <taxon>Bacillati</taxon>
        <taxon>Bacillota</taxon>
        <taxon>Clostridia</taxon>
        <taxon>Eubacteriales</taxon>
        <taxon>Clostridiaceae</taxon>
        <taxon>Caloramator</taxon>
    </lineage>
</organism>
<dbReference type="SUPFAM" id="SSF52490">
    <property type="entry name" value="Tubulin nucleotide-binding domain-like"/>
    <property type="match status" value="1"/>
</dbReference>
<accession>A0A1M4UEE3</accession>
<dbReference type="InterPro" id="IPR037103">
    <property type="entry name" value="Tubulin/FtsZ-like_C"/>
</dbReference>
<dbReference type="FunFam" id="3.40.50.1440:FF:000023">
    <property type="entry name" value="Cell division protein FtsZ"/>
    <property type="match status" value="1"/>
</dbReference>
<evidence type="ECO:0000256" key="6">
    <source>
        <dbReference type="ARBA" id="ARBA00023210"/>
    </source>
</evidence>
<dbReference type="SMART" id="SM00865">
    <property type="entry name" value="Tubulin_C"/>
    <property type="match status" value="1"/>
</dbReference>
<keyword evidence="4 8" id="KW-0547">Nucleotide-binding</keyword>
<evidence type="ECO:0000256" key="8">
    <source>
        <dbReference type="HAMAP-Rule" id="MF_00909"/>
    </source>
</evidence>
<evidence type="ECO:0000256" key="4">
    <source>
        <dbReference type="ARBA" id="ARBA00022741"/>
    </source>
</evidence>
<dbReference type="PRINTS" id="PR00423">
    <property type="entry name" value="CELLDVISFTSZ"/>
</dbReference>
<dbReference type="SMART" id="SM00864">
    <property type="entry name" value="Tubulin"/>
    <property type="match status" value="1"/>
</dbReference>
<feature type="domain" description="Tubulin/FtsZ GTPase" evidence="12">
    <location>
        <begin position="13"/>
        <end position="205"/>
    </location>
</feature>
<name>A0A1M4UEE3_9CLOT</name>
<dbReference type="InterPro" id="IPR024757">
    <property type="entry name" value="FtsZ_C"/>
</dbReference>
<dbReference type="HAMAP" id="MF_00909">
    <property type="entry name" value="FtsZ"/>
    <property type="match status" value="1"/>
</dbReference>
<dbReference type="GO" id="GO:0003924">
    <property type="term" value="F:GTPase activity"/>
    <property type="evidence" value="ECO:0007669"/>
    <property type="project" value="UniProtKB-UniRule"/>
</dbReference>
<dbReference type="PANTHER" id="PTHR30314:SF3">
    <property type="entry name" value="MITOCHONDRIAL DIVISION PROTEIN FSZA"/>
    <property type="match status" value="1"/>
</dbReference>
<dbReference type="EMBL" id="FQVG01000007">
    <property type="protein sequence ID" value="SHE55044.1"/>
    <property type="molecule type" value="Genomic_DNA"/>
</dbReference>
<dbReference type="PROSITE" id="PS01134">
    <property type="entry name" value="FTSZ_1"/>
    <property type="match status" value="1"/>
</dbReference>
<dbReference type="Pfam" id="PF00091">
    <property type="entry name" value="Tubulin"/>
    <property type="match status" value="1"/>
</dbReference>
<evidence type="ECO:0000259" key="12">
    <source>
        <dbReference type="SMART" id="SM00864"/>
    </source>
</evidence>
<evidence type="ECO:0000313" key="14">
    <source>
        <dbReference type="EMBL" id="SHE55044.1"/>
    </source>
</evidence>
<dbReference type="GO" id="GO:0005525">
    <property type="term" value="F:GTP binding"/>
    <property type="evidence" value="ECO:0007669"/>
    <property type="project" value="UniProtKB-UniRule"/>
</dbReference>
<dbReference type="CDD" id="cd02201">
    <property type="entry name" value="FtsZ_type1"/>
    <property type="match status" value="1"/>
</dbReference>
<feature type="domain" description="Tubulin/FtsZ 2-layer sandwich" evidence="13">
    <location>
        <begin position="207"/>
        <end position="324"/>
    </location>
</feature>
<protein>
    <recommendedName>
        <fullName evidence="8 9">Cell division protein FtsZ</fullName>
    </recommendedName>
</protein>
<dbReference type="GO" id="GO:0000917">
    <property type="term" value="P:division septum assembly"/>
    <property type="evidence" value="ECO:0007669"/>
    <property type="project" value="UniProtKB-KW"/>
</dbReference>
<dbReference type="Proteomes" id="UP000184423">
    <property type="component" value="Unassembled WGS sequence"/>
</dbReference>
<feature type="binding site" evidence="8">
    <location>
        <position position="187"/>
    </location>
    <ligand>
        <name>GTP</name>
        <dbReference type="ChEBI" id="CHEBI:37565"/>
    </ligand>
</feature>
<dbReference type="InterPro" id="IPR036525">
    <property type="entry name" value="Tubulin/FtsZ_GTPase_sf"/>
</dbReference>
<evidence type="ECO:0000259" key="13">
    <source>
        <dbReference type="SMART" id="SM00865"/>
    </source>
</evidence>
<evidence type="ECO:0000256" key="2">
    <source>
        <dbReference type="ARBA" id="ARBA00022490"/>
    </source>
</evidence>
<feature type="binding site" evidence="8">
    <location>
        <position position="143"/>
    </location>
    <ligand>
        <name>GTP</name>
        <dbReference type="ChEBI" id="CHEBI:37565"/>
    </ligand>
</feature>
<feature type="binding site" evidence="8">
    <location>
        <position position="139"/>
    </location>
    <ligand>
        <name>GTP</name>
        <dbReference type="ChEBI" id="CHEBI:37565"/>
    </ligand>
</feature>
<dbReference type="GO" id="GO:0005737">
    <property type="term" value="C:cytoplasm"/>
    <property type="evidence" value="ECO:0007669"/>
    <property type="project" value="UniProtKB-SubCell"/>
</dbReference>
<evidence type="ECO:0000256" key="1">
    <source>
        <dbReference type="ARBA" id="ARBA00009690"/>
    </source>
</evidence>
<dbReference type="GO" id="GO:0043093">
    <property type="term" value="P:FtsZ-dependent cytokinesis"/>
    <property type="evidence" value="ECO:0007669"/>
    <property type="project" value="UniProtKB-UniRule"/>
</dbReference>
<dbReference type="GO" id="GO:0032153">
    <property type="term" value="C:cell division site"/>
    <property type="evidence" value="ECO:0007669"/>
    <property type="project" value="UniProtKB-UniRule"/>
</dbReference>
<comment type="subunit">
    <text evidence="8">Homodimer. Polymerizes to form a dynamic ring structure in a strictly GTP-dependent manner. Interacts directly with several other division proteins.</text>
</comment>
<keyword evidence="6 8" id="KW-0717">Septation</keyword>
<dbReference type="Pfam" id="PF12327">
    <property type="entry name" value="FtsZ_C"/>
    <property type="match status" value="1"/>
</dbReference>
<feature type="compositionally biased region" description="Basic and acidic residues" evidence="11">
    <location>
        <begin position="323"/>
        <end position="337"/>
    </location>
</feature>
<comment type="function">
    <text evidence="8 10">Essential cell division protein that forms a contractile ring structure (Z ring) at the future cell division site. The regulation of the ring assembly controls the timing and the location of cell division. One of the functions of the FtsZ ring is to recruit other cell division proteins to the septum to produce a new cell wall between the dividing cells. Binds GTP and shows GTPase activity.</text>
</comment>
<feature type="binding site" evidence="8">
    <location>
        <begin position="108"/>
        <end position="110"/>
    </location>
    <ligand>
        <name>GTP</name>
        <dbReference type="ChEBI" id="CHEBI:37565"/>
    </ligand>
</feature>
<feature type="binding site" evidence="8">
    <location>
        <begin position="21"/>
        <end position="25"/>
    </location>
    <ligand>
        <name>GTP</name>
        <dbReference type="ChEBI" id="CHEBI:37565"/>
    </ligand>
</feature>
<keyword evidence="5 8" id="KW-0342">GTP-binding</keyword>
<keyword evidence="15" id="KW-1185">Reference proteome</keyword>
<comment type="similarity">
    <text evidence="1 8 10">Belongs to the FtsZ family.</text>
</comment>
<dbReference type="InterPro" id="IPR018316">
    <property type="entry name" value="Tubulin/FtsZ_2-layer-sand-dom"/>
</dbReference>
<evidence type="ECO:0000256" key="10">
    <source>
        <dbReference type="RuleBase" id="RU000631"/>
    </source>
</evidence>
<dbReference type="InterPro" id="IPR020805">
    <property type="entry name" value="Cell_div_FtsZ_CS"/>
</dbReference>
<dbReference type="Gene3D" id="3.40.50.1440">
    <property type="entry name" value="Tubulin/FtsZ, GTPase domain"/>
    <property type="match status" value="1"/>
</dbReference>
<reference evidence="15" key="1">
    <citation type="submission" date="2016-11" db="EMBL/GenBank/DDBJ databases">
        <authorList>
            <person name="Varghese N."/>
            <person name="Submissions S."/>
        </authorList>
    </citation>
    <scope>NUCLEOTIDE SEQUENCE [LARGE SCALE GENOMIC DNA]</scope>
    <source>
        <strain evidence="15">DSM 10124</strain>
    </source>
</reference>
<dbReference type="NCBIfam" id="TIGR00065">
    <property type="entry name" value="ftsZ"/>
    <property type="match status" value="1"/>
</dbReference>
<evidence type="ECO:0000256" key="7">
    <source>
        <dbReference type="ARBA" id="ARBA00023306"/>
    </source>
</evidence>
<dbReference type="InterPro" id="IPR008280">
    <property type="entry name" value="Tub_FtsZ_C"/>
</dbReference>
<dbReference type="SUPFAM" id="SSF55307">
    <property type="entry name" value="Tubulin C-terminal domain-like"/>
    <property type="match status" value="1"/>
</dbReference>